<feature type="compositionally biased region" description="Basic and acidic residues" evidence="1">
    <location>
        <begin position="796"/>
        <end position="810"/>
    </location>
</feature>
<sequence>MLEWLKPRFLWQPDLDEFVAPLRPARPLNLHLDAFPIGIDNTRIDVALSPMFMTRARLFVRRRLLHDSVGQQWLQPPAAPDASDLQAFRDAYVGMMEMAVEEARRQGRIELVQLLQLSTLKFVLQLVDEEFERLRAQLQRARNQDGHRASGRSVESHERLVLLLKEGDALRHRLIRRMFREILRLENMRLSSLRQSVLDLAWPVPRRLLFNPILQLPSLWADEQVMKHYTLVCTDREEPEVFDRINRLVTGLFADYLPDWAWPLDAATPAAGQEAGRNGNGGAAGRLNGLQELRELLAQSLQPEEYEQTRLSWLDVPGNMERLIYSVPLRGALARETASIPIRHLWEQADWPLFQRRLLRRLFREFRRSGLERRILAGHAAPSVYSELDGRLPVRQIYRYLAGTLKRRVLQRRLKAMPGRHPLHMLKILDRAVTSIRYMPRGRRQYLVLCFLHEFAMLRRDLKLAYQCHRAMGRIHILRQPRELELSRSNDSLHEFVLREEKQPERHRIRSHVVLKADVRGSTEMIQELRERNLNPASHFSLNFFEPINKLLQSYGARKIFVEGDAVILSIFEYEDTPYRWLCVSHACGLARKILQVVDEKNRRSRQYNLPELELGLGIAYVDEAPTFLYDEEREVMISPAINRADELSSCSALLRHSSFGEGLGRGVEVVVSSRPTGESEERTDRTLRYNVNGIELDMPAFMKLQTELTLKVADLQDDDIYPGGSRFYVGRYPDLQGSMHWLLVREAPVRVWNGGRPGTGQQHGHRFYQVVTDPEVLARVKLALDRRRPAVQGGEEGRQGRDPGPRYLH</sequence>
<accession>A0A831RLX7</accession>
<dbReference type="InterPro" id="IPR029787">
    <property type="entry name" value="Nucleotide_cyclase"/>
</dbReference>
<proteinExistence type="predicted"/>
<gene>
    <name evidence="2" type="ORF">ENI96_02680</name>
</gene>
<protein>
    <recommendedName>
        <fullName evidence="3">Guanylate cyclase domain-containing protein</fullName>
    </recommendedName>
</protein>
<dbReference type="AlphaFoldDB" id="A0A831RLX7"/>
<organism evidence="2">
    <name type="scientific">Sedimenticola thiotaurini</name>
    <dbReference type="NCBI Taxonomy" id="1543721"/>
    <lineage>
        <taxon>Bacteria</taxon>
        <taxon>Pseudomonadati</taxon>
        <taxon>Pseudomonadota</taxon>
        <taxon>Gammaproteobacteria</taxon>
        <taxon>Chromatiales</taxon>
        <taxon>Sedimenticolaceae</taxon>
        <taxon>Sedimenticola</taxon>
    </lineage>
</organism>
<dbReference type="Proteomes" id="UP000886251">
    <property type="component" value="Unassembled WGS sequence"/>
</dbReference>
<evidence type="ECO:0008006" key="3">
    <source>
        <dbReference type="Google" id="ProtNLM"/>
    </source>
</evidence>
<dbReference type="SUPFAM" id="SSF55073">
    <property type="entry name" value="Nucleotide cyclase"/>
    <property type="match status" value="1"/>
</dbReference>
<dbReference type="EMBL" id="DRKP01000033">
    <property type="protein sequence ID" value="HEB95321.1"/>
    <property type="molecule type" value="Genomic_DNA"/>
</dbReference>
<feature type="region of interest" description="Disordered" evidence="1">
    <location>
        <begin position="789"/>
        <end position="810"/>
    </location>
</feature>
<comment type="caution">
    <text evidence="2">The sequence shown here is derived from an EMBL/GenBank/DDBJ whole genome shotgun (WGS) entry which is preliminary data.</text>
</comment>
<dbReference type="Gene3D" id="3.30.70.1230">
    <property type="entry name" value="Nucleotide cyclase"/>
    <property type="match status" value="1"/>
</dbReference>
<reference evidence="2" key="1">
    <citation type="journal article" date="2020" name="mSystems">
        <title>Genome- and Community-Level Interaction Insights into Carbon Utilization and Element Cycling Functions of Hydrothermarchaeota in Hydrothermal Sediment.</title>
        <authorList>
            <person name="Zhou Z."/>
            <person name="Liu Y."/>
            <person name="Xu W."/>
            <person name="Pan J."/>
            <person name="Luo Z.H."/>
            <person name="Li M."/>
        </authorList>
    </citation>
    <scope>NUCLEOTIDE SEQUENCE [LARGE SCALE GENOMIC DNA]</scope>
    <source>
        <strain evidence="2">HyVt-443</strain>
    </source>
</reference>
<evidence type="ECO:0000313" key="2">
    <source>
        <dbReference type="EMBL" id="HEB95321.1"/>
    </source>
</evidence>
<evidence type="ECO:0000256" key="1">
    <source>
        <dbReference type="SAM" id="MobiDB-lite"/>
    </source>
</evidence>
<name>A0A831RLX7_9GAMM</name>